<dbReference type="RefSeq" id="WP_169560369.1">
    <property type="nucleotide sequence ID" value="NZ_BSNF01000006.1"/>
</dbReference>
<dbReference type="SUPFAM" id="SSF52922">
    <property type="entry name" value="TK C-terminal domain-like"/>
    <property type="match status" value="1"/>
</dbReference>
<dbReference type="InterPro" id="IPR005475">
    <property type="entry name" value="Transketolase-like_Pyr-bd"/>
</dbReference>
<dbReference type="EC" id="2.2.1.1" evidence="3 10"/>
<name>A0ABQ5U2A7_9PROT</name>
<comment type="cofactor">
    <cofactor evidence="11">
        <name>thiamine diphosphate</name>
        <dbReference type="ChEBI" id="CHEBI:58937"/>
    </cofactor>
    <text evidence="11">Binds 1 thiamine pyrophosphate per subunit.</text>
</comment>
<evidence type="ECO:0000256" key="1">
    <source>
        <dbReference type="ARBA" id="ARBA00007131"/>
    </source>
</evidence>
<dbReference type="Gene3D" id="3.40.50.920">
    <property type="match status" value="1"/>
</dbReference>
<comment type="catalytic activity">
    <reaction evidence="9 11">
        <text>D-sedoheptulose 7-phosphate + D-glyceraldehyde 3-phosphate = aldehydo-D-ribose 5-phosphate + D-xylulose 5-phosphate</text>
        <dbReference type="Rhea" id="RHEA:10508"/>
        <dbReference type="ChEBI" id="CHEBI:57483"/>
        <dbReference type="ChEBI" id="CHEBI:57737"/>
        <dbReference type="ChEBI" id="CHEBI:58273"/>
        <dbReference type="ChEBI" id="CHEBI:59776"/>
        <dbReference type="EC" id="2.2.1.1"/>
    </reaction>
</comment>
<dbReference type="Pfam" id="PF02779">
    <property type="entry name" value="Transket_pyr"/>
    <property type="match status" value="1"/>
</dbReference>
<comment type="cofactor">
    <cofactor evidence="11">
        <name>Mg(2+)</name>
        <dbReference type="ChEBI" id="CHEBI:18420"/>
    </cofactor>
    <cofactor evidence="11">
        <name>Ca(2+)</name>
        <dbReference type="ChEBI" id="CHEBI:29108"/>
    </cofactor>
    <cofactor evidence="11">
        <name>Mn(2+)</name>
        <dbReference type="ChEBI" id="CHEBI:29035"/>
    </cofactor>
    <cofactor evidence="11">
        <name>Co(2+)</name>
        <dbReference type="ChEBI" id="CHEBI:48828"/>
    </cofactor>
    <text evidence="11">Binds 1 Mg(2+) ion per subunit. Can also utilize other divalent metal cations, such as Ca(2+), Mn(2+) and Co(2+).</text>
</comment>
<evidence type="ECO:0000256" key="3">
    <source>
        <dbReference type="ARBA" id="ARBA00013152"/>
    </source>
</evidence>
<keyword evidence="4 11" id="KW-0808">Transferase</keyword>
<evidence type="ECO:0000256" key="5">
    <source>
        <dbReference type="ARBA" id="ARBA00022723"/>
    </source>
</evidence>
<proteinExistence type="inferred from homology"/>
<dbReference type="Pfam" id="PF00456">
    <property type="entry name" value="Transketolase_N"/>
    <property type="match status" value="1"/>
</dbReference>
<dbReference type="EMBL" id="BSNF01000006">
    <property type="protein sequence ID" value="GLQ06317.1"/>
    <property type="molecule type" value="Genomic_DNA"/>
</dbReference>
<dbReference type="NCBIfam" id="TIGR00232">
    <property type="entry name" value="tktlase_bact"/>
    <property type="match status" value="1"/>
</dbReference>
<evidence type="ECO:0000259" key="12">
    <source>
        <dbReference type="SMART" id="SM00861"/>
    </source>
</evidence>
<evidence type="ECO:0000313" key="14">
    <source>
        <dbReference type="Proteomes" id="UP001161409"/>
    </source>
</evidence>
<evidence type="ECO:0000256" key="4">
    <source>
        <dbReference type="ARBA" id="ARBA00022679"/>
    </source>
</evidence>
<comment type="function">
    <text evidence="11">Catalyzes the transfer of a two-carbon ketol group from a ketose donor to an aldose acceptor, via a covalent intermediate with the cofactor thiamine pyrophosphate.</text>
</comment>
<keyword evidence="8 11" id="KW-0786">Thiamine pyrophosphate</keyword>
<sequence length="667" mass="72010">MNDTGAQKSPSDSKYTDMANAIRALSMDAVQRANSGHPGMPMGMADVATVLFSKFLKFDPAKPDWPDRDRFVLSAGHGSMLLYSLLYLTGYKDMTLEEVKNFRQLGAKTAGHPEYGHADGVETTTGPLGQGLATAVGMALAEKMQASRFNGIVDHFTYVIAGDGCLMEGISHEAISFAGHFNLNKLIVLWDDNDISIDGKTELAVSDNQIKRFEAMGWDAQSVDGHDPVAIEKAIARARETNKPSLIACKTTIGFGSPNKAGTSGVHGAPLGDDEIALVRKELNWPYEPFVIPEKILDQWRTVGTKGARHSSEWERNLDALGSEAKAAFERSLNCSLPAEFEEAIAAYKKRLSEEAPGWATRKSSQEALKVVNGIVENTVGGSADLTGSNLTMTEQTVPVTPTDFSGRYVHYGVREFGMGAIMNGLALHKGFIPYGGTFMVFTDYARPAMRLSALMEQRVIYVMTHDSIGLGEDGPTHQPVEHLASLRAMPNINVFRPADAVETAECWELSLKARKTPSVLSLSRQGTPLLRLDHTAENLSAKGAYELSSSAHDAKVTLLATGTEVAIAMDAQKVLEAEGIGTRVVSVPCWELFDAQSPDYREETLGPGTIKIAIEAGCSLGWHKYIGTDGVFIGIDSFGASAPAEELYKHFGITSEAVVAAAKEKL</sequence>
<evidence type="ECO:0000256" key="7">
    <source>
        <dbReference type="ARBA" id="ARBA00022842"/>
    </source>
</evidence>
<evidence type="ECO:0000256" key="2">
    <source>
        <dbReference type="ARBA" id="ARBA00011738"/>
    </source>
</evidence>
<protein>
    <recommendedName>
        <fullName evidence="3 10">Transketolase</fullName>
        <ecNumber evidence="3 10">2.2.1.1</ecNumber>
    </recommendedName>
</protein>
<dbReference type="Gene3D" id="3.40.50.970">
    <property type="match status" value="2"/>
</dbReference>
<accession>A0ABQ5U2A7</accession>
<evidence type="ECO:0000256" key="9">
    <source>
        <dbReference type="ARBA" id="ARBA00049473"/>
    </source>
</evidence>
<dbReference type="CDD" id="cd02012">
    <property type="entry name" value="TPP_TK"/>
    <property type="match status" value="1"/>
</dbReference>
<dbReference type="PROSITE" id="PS00801">
    <property type="entry name" value="TRANSKETOLASE_1"/>
    <property type="match status" value="1"/>
</dbReference>
<dbReference type="InterPro" id="IPR055152">
    <property type="entry name" value="Transketolase-like_C_2"/>
</dbReference>
<evidence type="ECO:0000256" key="8">
    <source>
        <dbReference type="ARBA" id="ARBA00023052"/>
    </source>
</evidence>
<dbReference type="CDD" id="cd07033">
    <property type="entry name" value="TPP_PYR_DXS_TK_like"/>
    <property type="match status" value="1"/>
</dbReference>
<dbReference type="InterPro" id="IPR033247">
    <property type="entry name" value="Transketolase_fam"/>
</dbReference>
<comment type="subunit">
    <text evidence="2 11">Homodimer.</text>
</comment>
<dbReference type="Proteomes" id="UP001161409">
    <property type="component" value="Unassembled WGS sequence"/>
</dbReference>
<feature type="domain" description="Transketolase-like pyrimidine-binding" evidence="12">
    <location>
        <begin position="359"/>
        <end position="530"/>
    </location>
</feature>
<comment type="caution">
    <text evidence="13">The sequence shown here is derived from an EMBL/GenBank/DDBJ whole genome shotgun (WGS) entry which is preliminary data.</text>
</comment>
<reference evidence="13" key="2">
    <citation type="submission" date="2023-01" db="EMBL/GenBank/DDBJ databases">
        <title>Draft genome sequence of Sneathiella chinensis strain NBRC 103408.</title>
        <authorList>
            <person name="Sun Q."/>
            <person name="Mori K."/>
        </authorList>
    </citation>
    <scope>NUCLEOTIDE SEQUENCE</scope>
    <source>
        <strain evidence="13">NBRC 103408</strain>
    </source>
</reference>
<evidence type="ECO:0000256" key="6">
    <source>
        <dbReference type="ARBA" id="ARBA00022837"/>
    </source>
</evidence>
<dbReference type="Pfam" id="PF22613">
    <property type="entry name" value="Transketolase_C_1"/>
    <property type="match status" value="1"/>
</dbReference>
<dbReference type="InterPro" id="IPR020826">
    <property type="entry name" value="Transketolase_BS"/>
</dbReference>
<reference evidence="13" key="1">
    <citation type="journal article" date="2014" name="Int. J. Syst. Evol. Microbiol.">
        <title>Complete genome of a new Firmicutes species belonging to the dominant human colonic microbiota ('Ruminococcus bicirculans') reveals two chromosomes and a selective capacity to utilize plant glucans.</title>
        <authorList>
            <consortium name="NISC Comparative Sequencing Program"/>
            <person name="Wegmann U."/>
            <person name="Louis P."/>
            <person name="Goesmann A."/>
            <person name="Henrissat B."/>
            <person name="Duncan S.H."/>
            <person name="Flint H.J."/>
        </authorList>
    </citation>
    <scope>NUCLEOTIDE SEQUENCE</scope>
    <source>
        <strain evidence="13">NBRC 103408</strain>
    </source>
</reference>
<dbReference type="PROSITE" id="PS00802">
    <property type="entry name" value="TRANSKETOLASE_2"/>
    <property type="match status" value="1"/>
</dbReference>
<evidence type="ECO:0000313" key="13">
    <source>
        <dbReference type="EMBL" id="GLQ06317.1"/>
    </source>
</evidence>
<gene>
    <name evidence="13" type="ORF">GCM10007924_15380</name>
</gene>
<evidence type="ECO:0000256" key="11">
    <source>
        <dbReference type="RuleBase" id="RU004996"/>
    </source>
</evidence>
<comment type="similarity">
    <text evidence="1 11">Belongs to the transketolase family.</text>
</comment>
<keyword evidence="5 11" id="KW-0479">Metal-binding</keyword>
<dbReference type="InterPro" id="IPR009014">
    <property type="entry name" value="Transketo_C/PFOR_II"/>
</dbReference>
<dbReference type="SMART" id="SM00861">
    <property type="entry name" value="Transket_pyr"/>
    <property type="match status" value="1"/>
</dbReference>
<keyword evidence="14" id="KW-1185">Reference proteome</keyword>
<dbReference type="InterPro" id="IPR005478">
    <property type="entry name" value="Transketolase_bac-like"/>
</dbReference>
<keyword evidence="7 11" id="KW-0460">Magnesium</keyword>
<dbReference type="SUPFAM" id="SSF52518">
    <property type="entry name" value="Thiamin diphosphate-binding fold (THDP-binding)"/>
    <property type="match status" value="2"/>
</dbReference>
<dbReference type="PANTHER" id="PTHR43522:SF2">
    <property type="entry name" value="TRANSKETOLASE 1-RELATED"/>
    <property type="match status" value="1"/>
</dbReference>
<evidence type="ECO:0000256" key="10">
    <source>
        <dbReference type="NCBIfam" id="TIGR00232"/>
    </source>
</evidence>
<dbReference type="InterPro" id="IPR005474">
    <property type="entry name" value="Transketolase_N"/>
</dbReference>
<dbReference type="InterPro" id="IPR029061">
    <property type="entry name" value="THDP-binding"/>
</dbReference>
<dbReference type="PANTHER" id="PTHR43522">
    <property type="entry name" value="TRANSKETOLASE"/>
    <property type="match status" value="1"/>
</dbReference>
<keyword evidence="6 11" id="KW-0106">Calcium</keyword>
<organism evidence="13 14">
    <name type="scientific">Sneathiella chinensis</name>
    <dbReference type="NCBI Taxonomy" id="349750"/>
    <lineage>
        <taxon>Bacteria</taxon>
        <taxon>Pseudomonadati</taxon>
        <taxon>Pseudomonadota</taxon>
        <taxon>Alphaproteobacteria</taxon>
        <taxon>Sneathiellales</taxon>
        <taxon>Sneathiellaceae</taxon>
        <taxon>Sneathiella</taxon>
    </lineage>
</organism>
<dbReference type="InterPro" id="IPR049557">
    <property type="entry name" value="Transketolase_CS"/>
</dbReference>